<evidence type="ECO:0000313" key="3">
    <source>
        <dbReference type="Proteomes" id="UP001497392"/>
    </source>
</evidence>
<feature type="compositionally biased region" description="Low complexity" evidence="1">
    <location>
        <begin position="450"/>
        <end position="465"/>
    </location>
</feature>
<gene>
    <name evidence="2" type="primary">g10924</name>
    <name evidence="2" type="ORF">VP750_LOCUS9789</name>
</gene>
<evidence type="ECO:0000256" key="1">
    <source>
        <dbReference type="SAM" id="MobiDB-lite"/>
    </source>
</evidence>
<proteinExistence type="predicted"/>
<dbReference type="Proteomes" id="UP001497392">
    <property type="component" value="Unassembled WGS sequence"/>
</dbReference>
<evidence type="ECO:0000313" key="2">
    <source>
        <dbReference type="EMBL" id="CAL5227883.1"/>
    </source>
</evidence>
<reference evidence="2 3" key="1">
    <citation type="submission" date="2024-06" db="EMBL/GenBank/DDBJ databases">
        <authorList>
            <person name="Kraege A."/>
            <person name="Thomma B."/>
        </authorList>
    </citation>
    <scope>NUCLEOTIDE SEQUENCE [LARGE SCALE GENOMIC DNA]</scope>
</reference>
<protein>
    <submittedName>
        <fullName evidence="2">G10924 protein</fullName>
    </submittedName>
</protein>
<name>A0ABP1GB39_9CHLO</name>
<comment type="caution">
    <text evidence="2">The sequence shown here is derived from an EMBL/GenBank/DDBJ whole genome shotgun (WGS) entry which is preliminary data.</text>
</comment>
<accession>A0ABP1GB39</accession>
<dbReference type="EMBL" id="CAXHTA020000017">
    <property type="protein sequence ID" value="CAL5227883.1"/>
    <property type="molecule type" value="Genomic_DNA"/>
</dbReference>
<keyword evidence="3" id="KW-1185">Reference proteome</keyword>
<sequence length="748" mass="79307">MATQPQIEFCKKRLADISADLNLAFSNLRVVSRNRAVAKLAWEEADTPEGAQDPKPAKQSYVELTVEEALLQQNKSRLEGRRDHLEQHLDKLLGPPAPEADHAGWRRAPTISIDTEGGANALEKLNRLSVELNLHEGTGKQPAFDGAALLLLTKPKLQTWDRIGGLPCPGGQDRLESIREAAGPLRMAYAQHPEDSSSSGGLSFSAGLCDRVPVSLFPVQRHAETADFWTDVLECEGVKASKDGSSLAEANVHVAAAFNGMGKTTVARLMVNPAKGDLGKLEDRVAGLSFASQLPRALASLRLNVNVRRLCHAAAGSKSRLPELAKMWQFLLSKTDGTPTLWRTTLTCTGHLAPGEGEGPVKELAAMFGLWHDLAEVLRSPGVCGFLTGRTLAPYLVGTKFEDLAKLRACGAAEPLTLAPLTALSILKIWRLEVMTSHGDSGPIPKGPGADSAVDAACAAPSAPAEGTPSAKPKRGKGRALDVHDPSTGPHPKKNKTVAKSGHGGERGSTASATHDVAAAPGEAQGDPVAAEPFVALHKRPEQQEPALASQLEQESEQLAVLMDMGFWITRGVPSLVREFLRTAVLYSHSWAAMSSEAIRDVVSAPAGPFFAAIAAHGRGCKDYHLSGISCTERIQLLLEALLAQEVTLHSKRPLLKAAVLARIYTRPAGSESGATLLAAVPVMPPPMLMAIRETLSPAAAMLAMAVASVPGMLSGGAALEYVVTYVIAQRFGLLSTSEAQLLAQLLP</sequence>
<feature type="region of interest" description="Disordered" evidence="1">
    <location>
        <begin position="441"/>
        <end position="513"/>
    </location>
</feature>
<organism evidence="2 3">
    <name type="scientific">Coccomyxa viridis</name>
    <dbReference type="NCBI Taxonomy" id="1274662"/>
    <lineage>
        <taxon>Eukaryota</taxon>
        <taxon>Viridiplantae</taxon>
        <taxon>Chlorophyta</taxon>
        <taxon>core chlorophytes</taxon>
        <taxon>Trebouxiophyceae</taxon>
        <taxon>Trebouxiophyceae incertae sedis</taxon>
        <taxon>Coccomyxaceae</taxon>
        <taxon>Coccomyxa</taxon>
    </lineage>
</organism>